<dbReference type="InterPro" id="IPR014710">
    <property type="entry name" value="RmlC-like_jellyroll"/>
</dbReference>
<accession>A0A815WKV7</accession>
<dbReference type="EMBL" id="CAJNOR010003498">
    <property type="protein sequence ID" value="CAF1419875.1"/>
    <property type="molecule type" value="Genomic_DNA"/>
</dbReference>
<protein>
    <submittedName>
        <fullName evidence="2">Uncharacterized protein</fullName>
    </submittedName>
</protein>
<organism evidence="2 4">
    <name type="scientific">Adineta ricciae</name>
    <name type="common">Rotifer</name>
    <dbReference type="NCBI Taxonomy" id="249248"/>
    <lineage>
        <taxon>Eukaryota</taxon>
        <taxon>Metazoa</taxon>
        <taxon>Spiralia</taxon>
        <taxon>Gnathifera</taxon>
        <taxon>Rotifera</taxon>
        <taxon>Eurotatoria</taxon>
        <taxon>Bdelloidea</taxon>
        <taxon>Adinetida</taxon>
        <taxon>Adinetidae</taxon>
        <taxon>Adineta</taxon>
    </lineage>
</organism>
<reference evidence="2" key="1">
    <citation type="submission" date="2021-02" db="EMBL/GenBank/DDBJ databases">
        <authorList>
            <person name="Nowell W R."/>
        </authorList>
    </citation>
    <scope>NUCLEOTIDE SEQUENCE</scope>
</reference>
<keyword evidence="3" id="KW-1185">Reference proteome</keyword>
<gene>
    <name evidence="2" type="ORF">EDS130_LOCUS45562</name>
    <name evidence="1" type="ORF">XAT740_LOCUS35157</name>
</gene>
<evidence type="ECO:0000313" key="3">
    <source>
        <dbReference type="Proteomes" id="UP000663828"/>
    </source>
</evidence>
<name>A0A815WKV7_ADIRI</name>
<evidence type="ECO:0000313" key="1">
    <source>
        <dbReference type="EMBL" id="CAF1419875.1"/>
    </source>
</evidence>
<comment type="caution">
    <text evidence="2">The sequence shown here is derived from an EMBL/GenBank/DDBJ whole genome shotgun (WGS) entry which is preliminary data.</text>
</comment>
<dbReference type="Proteomes" id="UP000663828">
    <property type="component" value="Unassembled WGS sequence"/>
</dbReference>
<dbReference type="EMBL" id="CAJNOJ010001154">
    <property type="protein sequence ID" value="CAF1544528.1"/>
    <property type="molecule type" value="Genomic_DNA"/>
</dbReference>
<proteinExistence type="predicted"/>
<evidence type="ECO:0000313" key="2">
    <source>
        <dbReference type="EMBL" id="CAF1544528.1"/>
    </source>
</evidence>
<dbReference type="AlphaFoldDB" id="A0A815WKV7"/>
<dbReference type="Proteomes" id="UP000663852">
    <property type="component" value="Unassembled WGS sequence"/>
</dbReference>
<dbReference type="Gene3D" id="2.60.120.10">
    <property type="entry name" value="Jelly Rolls"/>
    <property type="match status" value="1"/>
</dbReference>
<sequence length="227" mass="26015">MITSSVKDSLEDRYDEGNFVEVLEEPYHKPFIRNSRVNVFIAKLPRNSVTMYHRHRQNTIYTVIVGSCCKSQVYGSNSCAQEYVSGDCFSGEYRNNPLIHRVECLNESLTDAWFVGIEVLQEKSFFPLDNNLEYDKYTPIAKVNLVGCRAYRLKLNANETSGDHLFEFSGIFISLTNGQLKINSKHDFPLSSGHIDMGHVFWFDGPVQFQLQNVSSELYEAILILFS</sequence>
<evidence type="ECO:0000313" key="4">
    <source>
        <dbReference type="Proteomes" id="UP000663852"/>
    </source>
</evidence>
<dbReference type="OrthoDB" id="2099072at2759"/>